<evidence type="ECO:0000313" key="2">
    <source>
        <dbReference type="EMBL" id="TVU47786.1"/>
    </source>
</evidence>
<keyword evidence="3" id="KW-1185">Reference proteome</keyword>
<feature type="compositionally biased region" description="Basic and acidic residues" evidence="1">
    <location>
        <begin position="11"/>
        <end position="29"/>
    </location>
</feature>
<evidence type="ECO:0000313" key="3">
    <source>
        <dbReference type="Proteomes" id="UP000324897"/>
    </source>
</evidence>
<proteinExistence type="predicted"/>
<feature type="compositionally biased region" description="Basic residues" evidence="1">
    <location>
        <begin position="65"/>
        <end position="79"/>
    </location>
</feature>
<reference evidence="2 3" key="1">
    <citation type="journal article" date="2019" name="Sci. Rep.">
        <title>A high-quality genome of Eragrostis curvula grass provides insights into Poaceae evolution and supports new strategies to enhance forage quality.</title>
        <authorList>
            <person name="Carballo J."/>
            <person name="Santos B.A.C.M."/>
            <person name="Zappacosta D."/>
            <person name="Garbus I."/>
            <person name="Selva J.P."/>
            <person name="Gallo C.A."/>
            <person name="Diaz A."/>
            <person name="Albertini E."/>
            <person name="Caccamo M."/>
            <person name="Echenique V."/>
        </authorList>
    </citation>
    <scope>NUCLEOTIDE SEQUENCE [LARGE SCALE GENOMIC DNA]</scope>
    <source>
        <strain evidence="3">cv. Victoria</strain>
        <tissue evidence="2">Leaf</tissue>
    </source>
</reference>
<organism evidence="2 3">
    <name type="scientific">Eragrostis curvula</name>
    <name type="common">weeping love grass</name>
    <dbReference type="NCBI Taxonomy" id="38414"/>
    <lineage>
        <taxon>Eukaryota</taxon>
        <taxon>Viridiplantae</taxon>
        <taxon>Streptophyta</taxon>
        <taxon>Embryophyta</taxon>
        <taxon>Tracheophyta</taxon>
        <taxon>Spermatophyta</taxon>
        <taxon>Magnoliopsida</taxon>
        <taxon>Liliopsida</taxon>
        <taxon>Poales</taxon>
        <taxon>Poaceae</taxon>
        <taxon>PACMAD clade</taxon>
        <taxon>Chloridoideae</taxon>
        <taxon>Eragrostideae</taxon>
        <taxon>Eragrostidinae</taxon>
        <taxon>Eragrostis</taxon>
    </lineage>
</organism>
<dbReference type="Gramene" id="TVU47786">
    <property type="protein sequence ID" value="TVU47786"/>
    <property type="gene ID" value="EJB05_07395"/>
</dbReference>
<gene>
    <name evidence="2" type="ORF">EJB05_07395</name>
</gene>
<feature type="non-terminal residue" evidence="2">
    <location>
        <position position="1"/>
    </location>
</feature>
<feature type="region of interest" description="Disordered" evidence="1">
    <location>
        <begin position="116"/>
        <end position="139"/>
    </location>
</feature>
<evidence type="ECO:0000256" key="1">
    <source>
        <dbReference type="SAM" id="MobiDB-lite"/>
    </source>
</evidence>
<sequence>MGLYGLGLRSSETRRDQPKPTIERGERSGRTRGAAVSPAAGEVTREGVGIRTGRSRGSEAFVRRSAQHVAHKGGARRGFCRSTATDSAPFDRLPPRHQVKPFVNQGYIWLAQLHRPAERHRSRPMKPMDKKGQMKIAQDQMDNAPCLNCSNLLL</sequence>
<comment type="caution">
    <text evidence="2">The sequence shown here is derived from an EMBL/GenBank/DDBJ whole genome shotgun (WGS) entry which is preliminary data.</text>
</comment>
<accession>A0A5J9WIL1</accession>
<protein>
    <submittedName>
        <fullName evidence="2">Uncharacterized protein</fullName>
    </submittedName>
</protein>
<feature type="region of interest" description="Disordered" evidence="1">
    <location>
        <begin position="1"/>
        <end position="97"/>
    </location>
</feature>
<name>A0A5J9WIL1_9POAL</name>
<dbReference type="EMBL" id="RWGY01000004">
    <property type="protein sequence ID" value="TVU47786.1"/>
    <property type="molecule type" value="Genomic_DNA"/>
</dbReference>
<dbReference type="Proteomes" id="UP000324897">
    <property type="component" value="Chromosome 5"/>
</dbReference>
<dbReference type="AlphaFoldDB" id="A0A5J9WIL1"/>